<dbReference type="EMBL" id="CP084931">
    <property type="protein sequence ID" value="USI74643.1"/>
    <property type="molecule type" value="Genomic_DNA"/>
</dbReference>
<dbReference type="SUPFAM" id="SSF53474">
    <property type="entry name" value="alpha/beta-Hydrolases"/>
    <property type="match status" value="1"/>
</dbReference>
<evidence type="ECO:0000256" key="1">
    <source>
        <dbReference type="ARBA" id="ARBA00022801"/>
    </source>
</evidence>
<dbReference type="Gene3D" id="3.40.50.1820">
    <property type="entry name" value="alpha/beta hydrolase"/>
    <property type="match status" value="1"/>
</dbReference>
<feature type="domain" description="AB hydrolase-1" evidence="2">
    <location>
        <begin position="29"/>
        <end position="138"/>
    </location>
</feature>
<dbReference type="RefSeq" id="WP_252168451.1">
    <property type="nucleotide sequence ID" value="NZ_CP084931.1"/>
</dbReference>
<dbReference type="Pfam" id="PF00561">
    <property type="entry name" value="Abhydrolase_1"/>
    <property type="match status" value="1"/>
</dbReference>
<name>A0ABY4XCL5_9SPHN</name>
<dbReference type="Proteomes" id="UP001056937">
    <property type="component" value="Chromosome 2"/>
</dbReference>
<dbReference type="InterPro" id="IPR029058">
    <property type="entry name" value="AB_hydrolase_fold"/>
</dbReference>
<protein>
    <submittedName>
        <fullName evidence="3">Alpha/beta hydrolase</fullName>
    </submittedName>
</protein>
<dbReference type="PANTHER" id="PTHR43329">
    <property type="entry name" value="EPOXIDE HYDROLASE"/>
    <property type="match status" value="1"/>
</dbReference>
<keyword evidence="4" id="KW-1185">Reference proteome</keyword>
<evidence type="ECO:0000259" key="2">
    <source>
        <dbReference type="Pfam" id="PF00561"/>
    </source>
</evidence>
<evidence type="ECO:0000313" key="4">
    <source>
        <dbReference type="Proteomes" id="UP001056937"/>
    </source>
</evidence>
<dbReference type="InterPro" id="IPR000073">
    <property type="entry name" value="AB_hydrolase_1"/>
</dbReference>
<accession>A0ABY4XCL5</accession>
<dbReference type="PRINTS" id="PR00412">
    <property type="entry name" value="EPOXHYDRLASE"/>
</dbReference>
<keyword evidence="1 3" id="KW-0378">Hydrolase</keyword>
<organism evidence="3 4">
    <name type="scientific">Sphingomonas morindae</name>
    <dbReference type="NCBI Taxonomy" id="1541170"/>
    <lineage>
        <taxon>Bacteria</taxon>
        <taxon>Pseudomonadati</taxon>
        <taxon>Pseudomonadota</taxon>
        <taxon>Alphaproteobacteria</taxon>
        <taxon>Sphingomonadales</taxon>
        <taxon>Sphingomonadaceae</taxon>
        <taxon>Sphingomonas</taxon>
    </lineage>
</organism>
<proteinExistence type="predicted"/>
<evidence type="ECO:0000313" key="3">
    <source>
        <dbReference type="EMBL" id="USI74643.1"/>
    </source>
</evidence>
<gene>
    <name evidence="3" type="ORF">LHA26_17990</name>
</gene>
<dbReference type="GO" id="GO:0016787">
    <property type="term" value="F:hydrolase activity"/>
    <property type="evidence" value="ECO:0007669"/>
    <property type="project" value="UniProtKB-KW"/>
</dbReference>
<sequence>MIAALDGFTQQMVPANGIALHSVTGGDGPPIVLLHGFPQSWWEWRKVMPLLADRFSVVALDLRGAGFSDCPADGYDKATLAKDVHAAMRALGHERYAVCGHDIGGMVAVAVAATHRDTVTHLAVLDVPLPGWSKWEATAAGLWHFGFHIKRDLPERLIHGREYDYIAAFVAERMYDHTHFDPEDLEIFARALALPGRTRGAMEWYRAFAADHPAALAWKRQPLEMPVLALGGEHRFGPHMVDMLKEFARDVTGGSIARASHYVADERPKEVAAALIRFLGRAAPGR</sequence>
<reference evidence="3" key="1">
    <citation type="journal article" date="2022" name="Toxins">
        <title>Genomic Analysis of Sphingopyxis sp. USTB-05 for Biodegrading Cyanobacterial Hepatotoxins.</title>
        <authorList>
            <person name="Liu C."/>
            <person name="Xu Q."/>
            <person name="Zhao Z."/>
            <person name="Zhang H."/>
            <person name="Liu X."/>
            <person name="Yin C."/>
            <person name="Liu Y."/>
            <person name="Yan H."/>
        </authorList>
    </citation>
    <scope>NUCLEOTIDE SEQUENCE</scope>
    <source>
        <strain evidence="3">NBD5</strain>
    </source>
</reference>
<dbReference type="InterPro" id="IPR000639">
    <property type="entry name" value="Epox_hydrolase-like"/>
</dbReference>